<evidence type="ECO:0000313" key="2">
    <source>
        <dbReference type="EMBL" id="KYK60981.1"/>
    </source>
</evidence>
<dbReference type="AlphaFoldDB" id="A0A151GV83"/>
<comment type="caution">
    <text evidence="2">The sequence shown here is derived from an EMBL/GenBank/DDBJ whole genome shotgun (WGS) entry which is preliminary data.</text>
</comment>
<protein>
    <submittedName>
        <fullName evidence="2">Uncharacterized protein</fullName>
    </submittedName>
</protein>
<feature type="region of interest" description="Disordered" evidence="1">
    <location>
        <begin position="1"/>
        <end position="110"/>
    </location>
</feature>
<dbReference type="RefSeq" id="XP_040660333.1">
    <property type="nucleotide sequence ID" value="XM_040799450.1"/>
</dbReference>
<reference evidence="2 3" key="1">
    <citation type="journal article" date="2016" name="Sci. Rep.">
        <title>Insights into Adaptations to a Near-Obligate Nematode Endoparasitic Lifestyle from the Finished Genome of Drechmeria coniospora.</title>
        <authorList>
            <person name="Zhang L."/>
            <person name="Zhou Z."/>
            <person name="Guo Q."/>
            <person name="Fokkens L."/>
            <person name="Miskei M."/>
            <person name="Pocsi I."/>
            <person name="Zhang W."/>
            <person name="Chen M."/>
            <person name="Wang L."/>
            <person name="Sun Y."/>
            <person name="Donzelli B.G."/>
            <person name="Gibson D.M."/>
            <person name="Nelson D.R."/>
            <person name="Luo J.G."/>
            <person name="Rep M."/>
            <person name="Liu H."/>
            <person name="Yang S."/>
            <person name="Wang J."/>
            <person name="Krasnoff S.B."/>
            <person name="Xu Y."/>
            <person name="Molnar I."/>
            <person name="Lin M."/>
        </authorList>
    </citation>
    <scope>NUCLEOTIDE SEQUENCE [LARGE SCALE GENOMIC DNA]</scope>
    <source>
        <strain evidence="2 3">ARSEF 6962</strain>
    </source>
</reference>
<dbReference type="EMBL" id="LAYC01000001">
    <property type="protein sequence ID" value="KYK60981.1"/>
    <property type="molecule type" value="Genomic_DNA"/>
</dbReference>
<name>A0A151GV83_DRECN</name>
<keyword evidence="3" id="KW-1185">Reference proteome</keyword>
<proteinExistence type="predicted"/>
<dbReference type="GeneID" id="63714764"/>
<evidence type="ECO:0000256" key="1">
    <source>
        <dbReference type="SAM" id="MobiDB-lite"/>
    </source>
</evidence>
<feature type="region of interest" description="Disordered" evidence="1">
    <location>
        <begin position="175"/>
        <end position="222"/>
    </location>
</feature>
<dbReference type="InParanoid" id="A0A151GV83"/>
<accession>A0A151GV83</accession>
<evidence type="ECO:0000313" key="3">
    <source>
        <dbReference type="Proteomes" id="UP000076580"/>
    </source>
</evidence>
<feature type="compositionally biased region" description="Low complexity" evidence="1">
    <location>
        <begin position="1"/>
        <end position="25"/>
    </location>
</feature>
<feature type="compositionally biased region" description="Basic and acidic residues" evidence="1">
    <location>
        <begin position="180"/>
        <end position="194"/>
    </location>
</feature>
<gene>
    <name evidence="2" type="ORF">DCS_02121</name>
</gene>
<dbReference type="Proteomes" id="UP000076580">
    <property type="component" value="Chromosome 01"/>
</dbReference>
<sequence length="222" mass="24223">MSTTMSTTTSTTTAATTSATASTMSPAHRVEADHGVANRNGADDDAGVSVQRSSTNPIPQIQVMPPPKKSRQRREPRDTGFPEPFGEGMSGFGRHTTLPHPDADLSPNATISHDDIAVDRVLKRHRLAFLNKNRKTLNHGMISPQMEALQSVLSLTFMDKDGAATQLPKLVCPSTSSLRLSRDGGDSTRSKRFDDDETPPTSPDVSEHRRRKGLLGRLRRRS</sequence>
<feature type="compositionally biased region" description="Basic residues" evidence="1">
    <location>
        <begin position="208"/>
        <end position="222"/>
    </location>
</feature>
<organism evidence="2 3">
    <name type="scientific">Drechmeria coniospora</name>
    <name type="common">Nematophagous fungus</name>
    <name type="synonym">Meria coniospora</name>
    <dbReference type="NCBI Taxonomy" id="98403"/>
    <lineage>
        <taxon>Eukaryota</taxon>
        <taxon>Fungi</taxon>
        <taxon>Dikarya</taxon>
        <taxon>Ascomycota</taxon>
        <taxon>Pezizomycotina</taxon>
        <taxon>Sordariomycetes</taxon>
        <taxon>Hypocreomycetidae</taxon>
        <taxon>Hypocreales</taxon>
        <taxon>Ophiocordycipitaceae</taxon>
        <taxon>Drechmeria</taxon>
    </lineage>
</organism>
<feature type="compositionally biased region" description="Polar residues" evidence="1">
    <location>
        <begin position="50"/>
        <end position="59"/>
    </location>
</feature>